<evidence type="ECO:0000256" key="8">
    <source>
        <dbReference type="ARBA" id="ARBA00023157"/>
    </source>
</evidence>
<evidence type="ECO:0000256" key="11">
    <source>
        <dbReference type="ARBA" id="ARBA00072739"/>
    </source>
</evidence>
<evidence type="ECO:0000256" key="1">
    <source>
        <dbReference type="ARBA" id="ARBA00004496"/>
    </source>
</evidence>
<evidence type="ECO:0000313" key="17">
    <source>
        <dbReference type="Proteomes" id="UP001195483"/>
    </source>
</evidence>
<dbReference type="InterPro" id="IPR011583">
    <property type="entry name" value="Chitinase_II/V-like_cat"/>
</dbReference>
<dbReference type="InterPro" id="IPR001223">
    <property type="entry name" value="Glyco_hydro18_cat"/>
</dbReference>
<dbReference type="Pfam" id="PF00704">
    <property type="entry name" value="Glyco_hydro_18"/>
    <property type="match status" value="5"/>
</dbReference>
<dbReference type="InterPro" id="IPR029070">
    <property type="entry name" value="Chitinase_insertion_sf"/>
</dbReference>
<accession>A0AAE0SJV4</accession>
<feature type="chain" id="PRO_5041908980" description="Acidic mammalian chitinase" evidence="13">
    <location>
        <begin position="22"/>
        <end position="2229"/>
    </location>
</feature>
<comment type="subcellular location">
    <subcellularLocation>
        <location evidence="1">Cytoplasm</location>
    </subcellularLocation>
</comment>
<dbReference type="PANTHER" id="PTHR11177:SF317">
    <property type="entry name" value="CHITINASE 12-RELATED"/>
    <property type="match status" value="1"/>
</dbReference>
<dbReference type="Gene3D" id="3.20.20.80">
    <property type="entry name" value="Glycosidases"/>
    <property type="match status" value="5"/>
</dbReference>
<dbReference type="GO" id="GO:0005737">
    <property type="term" value="C:cytoplasm"/>
    <property type="evidence" value="ECO:0007669"/>
    <property type="project" value="UniProtKB-SubCell"/>
</dbReference>
<keyword evidence="6 12" id="KW-0378">Hydrolase</keyword>
<dbReference type="Pfam" id="PF01607">
    <property type="entry name" value="CBM_14"/>
    <property type="match status" value="1"/>
</dbReference>
<protein>
    <recommendedName>
        <fullName evidence="11">Acidic mammalian chitinase</fullName>
    </recommendedName>
</protein>
<keyword evidence="9 12" id="KW-0326">Glycosidase</keyword>
<feature type="domain" description="GH18" evidence="15">
    <location>
        <begin position="881"/>
        <end position="1252"/>
    </location>
</feature>
<dbReference type="GO" id="GO:0008061">
    <property type="term" value="F:chitin binding"/>
    <property type="evidence" value="ECO:0007669"/>
    <property type="project" value="UniProtKB-KW"/>
</dbReference>
<dbReference type="FunFam" id="3.20.20.80:FF:000007">
    <property type="entry name" value="Acidic mammalian chitinase"/>
    <property type="match status" value="5"/>
</dbReference>
<dbReference type="SMART" id="SM00494">
    <property type="entry name" value="ChtBD2"/>
    <property type="match status" value="1"/>
</dbReference>
<dbReference type="SUPFAM" id="SSF57625">
    <property type="entry name" value="Invertebrate chitin-binding proteins"/>
    <property type="match status" value="1"/>
</dbReference>
<dbReference type="FunFam" id="3.10.50.10:FF:000001">
    <property type="entry name" value="Chitinase 3-like 1"/>
    <property type="match status" value="5"/>
</dbReference>
<evidence type="ECO:0000256" key="9">
    <source>
        <dbReference type="ARBA" id="ARBA00023295"/>
    </source>
</evidence>
<keyword evidence="4" id="KW-0147">Chitin-binding</keyword>
<comment type="subunit">
    <text evidence="10">Interacts with EGFR.</text>
</comment>
<evidence type="ECO:0000256" key="10">
    <source>
        <dbReference type="ARBA" id="ARBA00062006"/>
    </source>
</evidence>
<dbReference type="InterPro" id="IPR017853">
    <property type="entry name" value="GH"/>
</dbReference>
<dbReference type="Gene3D" id="3.10.50.10">
    <property type="match status" value="5"/>
</dbReference>
<name>A0AAE0SJV4_9BIVA</name>
<feature type="domain" description="Chitin-binding type-2" evidence="14">
    <location>
        <begin position="2171"/>
        <end position="2227"/>
    </location>
</feature>
<dbReference type="Gene3D" id="2.170.140.10">
    <property type="entry name" value="Chitin binding domain"/>
    <property type="match status" value="1"/>
</dbReference>
<feature type="domain" description="GH18" evidence="15">
    <location>
        <begin position="1316"/>
        <end position="1687"/>
    </location>
</feature>
<comment type="similarity">
    <text evidence="2">Belongs to the glycosyl hydrolase 18 family. Chitinase class II subfamily.</text>
</comment>
<dbReference type="GO" id="GO:0005576">
    <property type="term" value="C:extracellular region"/>
    <property type="evidence" value="ECO:0007669"/>
    <property type="project" value="InterPro"/>
</dbReference>
<keyword evidence="7" id="KW-0391">Immunity</keyword>
<dbReference type="GO" id="GO:0004568">
    <property type="term" value="F:chitinase activity"/>
    <property type="evidence" value="ECO:0007669"/>
    <property type="project" value="UniProtKB-ARBA"/>
</dbReference>
<keyword evidence="5 13" id="KW-0732">Signal</keyword>
<dbReference type="FunFam" id="2.170.140.10:FF:000001">
    <property type="entry name" value="Acidic mammalian chitinase"/>
    <property type="match status" value="1"/>
</dbReference>
<dbReference type="CDD" id="cd02872">
    <property type="entry name" value="GH18_chitolectin_chitotriosidase"/>
    <property type="match status" value="5"/>
</dbReference>
<dbReference type="InterPro" id="IPR001579">
    <property type="entry name" value="Glyco_hydro_18_chit_AS"/>
</dbReference>
<dbReference type="SMART" id="SM00636">
    <property type="entry name" value="Glyco_18"/>
    <property type="match status" value="5"/>
</dbReference>
<dbReference type="InterPro" id="IPR002557">
    <property type="entry name" value="Chitin-bd_dom"/>
</dbReference>
<dbReference type="EMBL" id="JAEAOA010001877">
    <property type="protein sequence ID" value="KAK3593300.1"/>
    <property type="molecule type" value="Genomic_DNA"/>
</dbReference>
<dbReference type="PROSITE" id="PS01095">
    <property type="entry name" value="GH18_1"/>
    <property type="match status" value="2"/>
</dbReference>
<dbReference type="GO" id="GO:0006032">
    <property type="term" value="P:chitin catabolic process"/>
    <property type="evidence" value="ECO:0007669"/>
    <property type="project" value="UniProtKB-ARBA"/>
</dbReference>
<keyword evidence="17" id="KW-1185">Reference proteome</keyword>
<feature type="domain" description="GH18" evidence="15">
    <location>
        <begin position="1746"/>
        <end position="2119"/>
    </location>
</feature>
<reference evidence="16" key="1">
    <citation type="journal article" date="2021" name="Genome Biol. Evol.">
        <title>A High-Quality Reference Genome for a Parasitic Bivalve with Doubly Uniparental Inheritance (Bivalvia: Unionida).</title>
        <authorList>
            <person name="Smith C.H."/>
        </authorList>
    </citation>
    <scope>NUCLEOTIDE SEQUENCE</scope>
    <source>
        <strain evidence="16">CHS0354</strain>
    </source>
</reference>
<evidence type="ECO:0000256" key="13">
    <source>
        <dbReference type="SAM" id="SignalP"/>
    </source>
</evidence>
<evidence type="ECO:0000259" key="14">
    <source>
        <dbReference type="PROSITE" id="PS50940"/>
    </source>
</evidence>
<dbReference type="Proteomes" id="UP001195483">
    <property type="component" value="Unassembled WGS sequence"/>
</dbReference>
<dbReference type="SUPFAM" id="SSF54556">
    <property type="entry name" value="Chitinase insertion domain"/>
    <property type="match status" value="5"/>
</dbReference>
<evidence type="ECO:0000256" key="3">
    <source>
        <dbReference type="ARBA" id="ARBA00022490"/>
    </source>
</evidence>
<evidence type="ECO:0000256" key="6">
    <source>
        <dbReference type="ARBA" id="ARBA00022801"/>
    </source>
</evidence>
<dbReference type="PANTHER" id="PTHR11177">
    <property type="entry name" value="CHITINASE"/>
    <property type="match status" value="1"/>
</dbReference>
<keyword evidence="3" id="KW-0963">Cytoplasm</keyword>
<dbReference type="PROSITE" id="PS50940">
    <property type="entry name" value="CHIT_BIND_II"/>
    <property type="match status" value="1"/>
</dbReference>
<evidence type="ECO:0000313" key="16">
    <source>
        <dbReference type="EMBL" id="KAK3593300.1"/>
    </source>
</evidence>
<gene>
    <name evidence="16" type="ORF">CHS0354_031359</name>
</gene>
<evidence type="ECO:0000256" key="4">
    <source>
        <dbReference type="ARBA" id="ARBA00022669"/>
    </source>
</evidence>
<dbReference type="GO" id="GO:0005975">
    <property type="term" value="P:carbohydrate metabolic process"/>
    <property type="evidence" value="ECO:0007669"/>
    <property type="project" value="InterPro"/>
</dbReference>
<proteinExistence type="inferred from homology"/>
<dbReference type="InterPro" id="IPR050314">
    <property type="entry name" value="Glycosyl_Hydrlase_18"/>
</dbReference>
<evidence type="ECO:0000256" key="7">
    <source>
        <dbReference type="ARBA" id="ARBA00022859"/>
    </source>
</evidence>
<feature type="domain" description="GH18" evidence="15">
    <location>
        <begin position="33"/>
        <end position="404"/>
    </location>
</feature>
<evidence type="ECO:0000256" key="12">
    <source>
        <dbReference type="RuleBase" id="RU000489"/>
    </source>
</evidence>
<dbReference type="InterPro" id="IPR036508">
    <property type="entry name" value="Chitin-bd_dom_sf"/>
</dbReference>
<feature type="signal peptide" evidence="13">
    <location>
        <begin position="1"/>
        <end position="21"/>
    </location>
</feature>
<keyword evidence="8" id="KW-1015">Disulfide bond</keyword>
<dbReference type="SUPFAM" id="SSF51445">
    <property type="entry name" value="(Trans)glycosidases"/>
    <property type="match status" value="5"/>
</dbReference>
<evidence type="ECO:0000256" key="5">
    <source>
        <dbReference type="ARBA" id="ARBA00022729"/>
    </source>
</evidence>
<feature type="domain" description="GH18" evidence="15">
    <location>
        <begin position="458"/>
        <end position="829"/>
    </location>
</feature>
<organism evidence="16 17">
    <name type="scientific">Potamilus streckersoni</name>
    <dbReference type="NCBI Taxonomy" id="2493646"/>
    <lineage>
        <taxon>Eukaryota</taxon>
        <taxon>Metazoa</taxon>
        <taxon>Spiralia</taxon>
        <taxon>Lophotrochozoa</taxon>
        <taxon>Mollusca</taxon>
        <taxon>Bivalvia</taxon>
        <taxon>Autobranchia</taxon>
        <taxon>Heteroconchia</taxon>
        <taxon>Palaeoheterodonta</taxon>
        <taxon>Unionida</taxon>
        <taxon>Unionoidea</taxon>
        <taxon>Unionidae</taxon>
        <taxon>Ambleminae</taxon>
        <taxon>Lampsilini</taxon>
        <taxon>Potamilus</taxon>
    </lineage>
</organism>
<sequence length="2229" mass="251144">MKMKYSLLIIIWSNLIPTLLADLPGVSALIPKYRRVCYYTIWSQDLQGKGNFVPENVHPELCTHLIFAFAAVSGNTLSTIGPNDQDLVIRLNSLKGKAPGLKTLISVGGWEQGGTNFSKMAQARASRKTFIASAIIFLRKHSFNGLDLNWMYPGQRGGGLLDRKNFVLLLKEVKTAFEQESFITDRERLVLTAAVPAGKSDIDIGYNVTEIAKYLDFASIMTYDLHGPWDSTTGHNSPLYARLSETPFQKTLNVKWAADYWVSQGLPKDRINIGIPTYGRTFILRNPAHDIMMGAAVKGAGPPGKYTDTAGFLASYEICELMELENGRDIWHYEHKVPFFVVGDIWVGYEDRRSIYEKVKFIVEEGYGGVMVWSLPLDDFHKSCKSSRSPYPLTKTIKTFLNHVERGENLEDSLISTLPVNTDSSLSTRGKYLAAVDTSTALILSEQDISMPASTSKYRRVCYYTNWPQDLPGKGKRVPEDIPTQLCTHLIFAFAAISGNKLVTTKPDDIGLFKHFNDIKSRTPALKTLIFVGGWEQGGGNFSKMVQTRALRERFIKSVIVFLREHGFDGIDLNWKYPGQRGGRRKDKKNFVLLLKELKTDFERESAMTSRERLILTAVVPAGQSNIDIGYDVPEMTKYLDFISIETYNFHGPWENTSGHNSPLYERQAETSFEKTLNVKWAADYWVSKGLRKELINIGIPTFGRTFTLKNPISDYKMGAAVTGAGPPGKYTDTAGFLAYYEICDLLQDKNRRKMWHDEHKVPYVIVNDVFIGYEDSRSLFEKVKFIVEEGYGGAMVWSLPLDDFDLSCKSSQSPYPLTRTINTLLSRAERGENLEDNIISTLPIHAESLLTFITGEHVTTSALTTSSTLSSEASALTHRYRRVCYYTNWSHDHPGKGKFVPEDINPHLCTHVIFAFAAISGNALEKTRSNDEDLYERFNNLKSLAPGLKTLISVGGWDQGGTNFSRMAETTSSRRRFIKSVILFLRRYGFDGIDLNWEYPGQRGGGAMDKINFILLLQGLREAFNSESDDTGNERLILSAAVPAGQSDIDIGYDVPEIDKYLDFASIMAYDFHGLWDNTAEHNSPLYERLSKNSFQKTLNVKWAADYWVSKGLDKDRINIGIPTFGRTFTLKNPAYDIIIGAAVSGSGPPGKYSNSAGFLAYYEICDLLENENGREFWHHEHKVPYFVTKDTWIGYEDRRSIIEKTKFIVEEGYGGAMIWSLPLDDFAQSCKSSKSPYPLTRTINDLLHQAEVGLNLAYNLSTTLPAYTENSFSTTEDARVTSAITAVPTSSGVSVPKEKNEILPPHVKTRCRKYRLVCYYTNWSQYRPNIGKFLPENIPPQLCTHVIFAFADVVDNRLAPLESSDEDLYRRLNVLRNEAKDLNILISVGGWNAASHNFTRVTTTRSARSTFIQSTIDFLRRYKFDGLDINWEYPGQRGGGLSDKNNYVLLLKEMSHAFQSEAVKTSRRRLLLTASVPAGEYTILVGYDIPEIAKYVDFVSLMTYDLHGSWDMTTGHLSPLHPKANDNENLKKLTVDWASKYWVQGGMPRGSINLGIPTYGRTFTLTNPTSDTGLGAAASGPGSPGLYTSESGFLSYYEICMRIDNGTCRVTWDNEHRVAYCVDDNLWVGFENVRSVRDKVSFLVREGFGGAMVWAMPLDDFRQVCKSSSRPYPLISTISSLLRESDMGTDCRGPDRHFTTTERTLDLTTFSVMPEYWNGVSDDDYHVSLSHISIPAGHKRPDRYRRVCYYTSWSAGRSGKGRFTPEDIPPDLCTHIIFAFARLSGKDLVLQDQSDGYLIERLNSLKTKNPSLKTLVSVGGLVESSPGFSNMASARRTRRHFGESVVAFLMKYKFDGLDLNWQYPGLRGGKPQDRANYILLLKDLREAFMDGSRLSGEMKKLLLLTASVPAGQQYIDTGYNIPEMARYIDFVSIMTYDFHGPWNNFTGHHSPLLPGLEEIDDPHNLNVVWAANYWVQRGMPRFLINIGLPTYGRTFVRHSSSGDHGIGTAAIGPGPEGPYTNTKGFLAYYEICQYIESGHGQRYWSEEHAVPYYVQDVVWIGYDDPYSIYKKVQFIVEQGFGGAMVWTLDMDDFNQTCKNSKTTFPLISTMAAVFYQMEKNKTIDGKMIPTIAPSHNPLPMGTTMITQINTENVVQISETNPFSDTPSKVSICSRRNNGIYPDQENCRGFYKCVHGKRYKFSCPSGLHFNSELNVCDWPEHVTCFTGK</sequence>
<evidence type="ECO:0000256" key="2">
    <source>
        <dbReference type="ARBA" id="ARBA00009121"/>
    </source>
</evidence>
<reference evidence="16" key="3">
    <citation type="submission" date="2023-05" db="EMBL/GenBank/DDBJ databases">
        <authorList>
            <person name="Smith C.H."/>
        </authorList>
    </citation>
    <scope>NUCLEOTIDE SEQUENCE</scope>
    <source>
        <strain evidence="16">CHS0354</strain>
        <tissue evidence="16">Mantle</tissue>
    </source>
</reference>
<dbReference type="PROSITE" id="PS51910">
    <property type="entry name" value="GH18_2"/>
    <property type="match status" value="5"/>
</dbReference>
<reference evidence="16" key="2">
    <citation type="journal article" date="2021" name="Genome Biol. Evol.">
        <title>Developing a high-quality reference genome for a parasitic bivalve with doubly uniparental inheritance (Bivalvia: Unionida).</title>
        <authorList>
            <person name="Smith C.H."/>
        </authorList>
    </citation>
    <scope>NUCLEOTIDE SEQUENCE</scope>
    <source>
        <strain evidence="16">CHS0354</strain>
        <tissue evidence="16">Mantle</tissue>
    </source>
</reference>
<comment type="caution">
    <text evidence="16">The sequence shown here is derived from an EMBL/GenBank/DDBJ whole genome shotgun (WGS) entry which is preliminary data.</text>
</comment>
<dbReference type="GO" id="GO:0002376">
    <property type="term" value="P:immune system process"/>
    <property type="evidence" value="ECO:0007669"/>
    <property type="project" value="UniProtKB-KW"/>
</dbReference>
<evidence type="ECO:0000259" key="15">
    <source>
        <dbReference type="PROSITE" id="PS51910"/>
    </source>
</evidence>